<keyword evidence="3" id="KW-1185">Reference proteome</keyword>
<dbReference type="PANTHER" id="PTHR13887">
    <property type="entry name" value="GLUTATHIONE S-TRANSFERASE KAPPA"/>
    <property type="match status" value="1"/>
</dbReference>
<accession>A0A2S9ILH3</accession>
<dbReference type="GO" id="GO:0016491">
    <property type="term" value="F:oxidoreductase activity"/>
    <property type="evidence" value="ECO:0007669"/>
    <property type="project" value="InterPro"/>
</dbReference>
<dbReference type="PANTHER" id="PTHR13887:SF41">
    <property type="entry name" value="THIOREDOXIN SUPERFAMILY PROTEIN"/>
    <property type="match status" value="1"/>
</dbReference>
<comment type="caution">
    <text evidence="2">The sequence shown here is derived from an EMBL/GenBank/DDBJ whole genome shotgun (WGS) entry which is preliminary data.</text>
</comment>
<feature type="domain" description="DSBA-like thioredoxin" evidence="1">
    <location>
        <begin position="7"/>
        <end position="209"/>
    </location>
</feature>
<name>A0A2S9ILH3_9HYPH</name>
<evidence type="ECO:0000259" key="1">
    <source>
        <dbReference type="Pfam" id="PF01323"/>
    </source>
</evidence>
<dbReference type="AlphaFoldDB" id="A0A2S9ILH3"/>
<evidence type="ECO:0000313" key="3">
    <source>
        <dbReference type="Proteomes" id="UP000239434"/>
    </source>
</evidence>
<dbReference type="RefSeq" id="WP_105744407.1">
    <property type="nucleotide sequence ID" value="NZ_PVBR01000021.1"/>
</dbReference>
<sequence length="224" mass="25072">MTNKQITIDVISDIVCPWCFVGRKRLERALDLLPELDVIVRWRPFQLDPTIPPRGKDRKVYLKDKFGSLSRSDEMHDQLIKLGEEEDIEFDFDAIEVSPNTLDAHRVIQWASQARPETQDRLVGKLFSFYFEQGLNIGDHEVLIDAASASGMDGQIVASLLATDADRESVLQEIETANRIGVRGVPCYIIDQKYAVMGAQPADVLADAIRQAADGFEPGAAEDR</sequence>
<evidence type="ECO:0000313" key="2">
    <source>
        <dbReference type="EMBL" id="PRD41386.1"/>
    </source>
</evidence>
<dbReference type="InterPro" id="IPR036249">
    <property type="entry name" value="Thioredoxin-like_sf"/>
</dbReference>
<dbReference type="SUPFAM" id="SSF52833">
    <property type="entry name" value="Thioredoxin-like"/>
    <property type="match status" value="1"/>
</dbReference>
<gene>
    <name evidence="2" type="ORF">C5748_22135</name>
</gene>
<dbReference type="Proteomes" id="UP000239434">
    <property type="component" value="Unassembled WGS sequence"/>
</dbReference>
<dbReference type="Pfam" id="PF01323">
    <property type="entry name" value="DSBA"/>
    <property type="match status" value="1"/>
</dbReference>
<dbReference type="Gene3D" id="3.40.30.10">
    <property type="entry name" value="Glutaredoxin"/>
    <property type="match status" value="1"/>
</dbReference>
<protein>
    <submittedName>
        <fullName evidence="2">Disulfide bond formation protein DsbA</fullName>
    </submittedName>
</protein>
<organism evidence="2 3">
    <name type="scientific">Phyllobacterium phragmitis</name>
    <dbReference type="NCBI Taxonomy" id="2670329"/>
    <lineage>
        <taxon>Bacteria</taxon>
        <taxon>Pseudomonadati</taxon>
        <taxon>Pseudomonadota</taxon>
        <taxon>Alphaproteobacteria</taxon>
        <taxon>Hyphomicrobiales</taxon>
        <taxon>Phyllobacteriaceae</taxon>
        <taxon>Phyllobacterium</taxon>
    </lineage>
</organism>
<dbReference type="InterPro" id="IPR001853">
    <property type="entry name" value="DSBA-like_thioredoxin_dom"/>
</dbReference>
<dbReference type="EMBL" id="PVBR01000021">
    <property type="protein sequence ID" value="PRD41386.1"/>
    <property type="molecule type" value="Genomic_DNA"/>
</dbReference>
<dbReference type="CDD" id="cd03024">
    <property type="entry name" value="DsbA_FrnE"/>
    <property type="match status" value="1"/>
</dbReference>
<reference evidence="2 3" key="1">
    <citation type="submission" date="2018-02" db="EMBL/GenBank/DDBJ databases">
        <title>The draft genome of Phyllobacterium sp. 1N-3.</title>
        <authorList>
            <person name="Liu L."/>
            <person name="Li L."/>
            <person name="Zhang X."/>
            <person name="Wang T."/>
            <person name="Liang L."/>
        </authorList>
    </citation>
    <scope>NUCLEOTIDE SEQUENCE [LARGE SCALE GENOMIC DNA]</scope>
    <source>
        <strain evidence="2 3">1N-3</strain>
    </source>
</reference>
<proteinExistence type="predicted"/>